<reference evidence="1" key="2">
    <citation type="journal article" date="2015" name="Fish Shellfish Immunol.">
        <title>Early steps in the European eel (Anguilla anguilla)-Vibrio vulnificus interaction in the gills: Role of the RtxA13 toxin.</title>
        <authorList>
            <person name="Callol A."/>
            <person name="Pajuelo D."/>
            <person name="Ebbesson L."/>
            <person name="Teles M."/>
            <person name="MacKenzie S."/>
            <person name="Amaro C."/>
        </authorList>
    </citation>
    <scope>NUCLEOTIDE SEQUENCE</scope>
</reference>
<dbReference type="AlphaFoldDB" id="A0A0E9QT28"/>
<sequence>MQTFVYFLLNKKNHFGKKTKPCLQNMTLNINLSVYGVRIFISEHLQSMIINAQTKAKQIK</sequence>
<dbReference type="EMBL" id="GBXM01088975">
    <property type="protein sequence ID" value="JAH19602.1"/>
    <property type="molecule type" value="Transcribed_RNA"/>
</dbReference>
<reference evidence="1" key="1">
    <citation type="submission" date="2014-11" db="EMBL/GenBank/DDBJ databases">
        <authorList>
            <person name="Amaro Gonzalez C."/>
        </authorList>
    </citation>
    <scope>NUCLEOTIDE SEQUENCE</scope>
</reference>
<organism evidence="1">
    <name type="scientific">Anguilla anguilla</name>
    <name type="common">European freshwater eel</name>
    <name type="synonym">Muraena anguilla</name>
    <dbReference type="NCBI Taxonomy" id="7936"/>
    <lineage>
        <taxon>Eukaryota</taxon>
        <taxon>Metazoa</taxon>
        <taxon>Chordata</taxon>
        <taxon>Craniata</taxon>
        <taxon>Vertebrata</taxon>
        <taxon>Euteleostomi</taxon>
        <taxon>Actinopterygii</taxon>
        <taxon>Neopterygii</taxon>
        <taxon>Teleostei</taxon>
        <taxon>Anguilliformes</taxon>
        <taxon>Anguillidae</taxon>
        <taxon>Anguilla</taxon>
    </lineage>
</organism>
<proteinExistence type="predicted"/>
<evidence type="ECO:0000313" key="1">
    <source>
        <dbReference type="EMBL" id="JAH19602.1"/>
    </source>
</evidence>
<name>A0A0E9QT28_ANGAN</name>
<accession>A0A0E9QT28</accession>
<protein>
    <submittedName>
        <fullName evidence="1">Uncharacterized protein</fullName>
    </submittedName>
</protein>